<gene>
    <name evidence="2" type="ORF">UFOVP181_221</name>
    <name evidence="1" type="ORF">UFOVP57_418</name>
</gene>
<sequence>MDIEYRKEGRKWIVDVWSSDEEAGPNFTVIKAPGSEALYQEINEWCITTLKYHARTAYHIFEFKNKKDLEWFLLRWS</sequence>
<proteinExistence type="predicted"/>
<organism evidence="2">
    <name type="scientific">uncultured Caudovirales phage</name>
    <dbReference type="NCBI Taxonomy" id="2100421"/>
    <lineage>
        <taxon>Viruses</taxon>
        <taxon>Duplodnaviria</taxon>
        <taxon>Heunggongvirae</taxon>
        <taxon>Uroviricota</taxon>
        <taxon>Caudoviricetes</taxon>
        <taxon>Peduoviridae</taxon>
        <taxon>Maltschvirus</taxon>
        <taxon>Maltschvirus maltsch</taxon>
    </lineage>
</organism>
<dbReference type="EMBL" id="LR796187">
    <property type="protein sequence ID" value="CAB4126017.1"/>
    <property type="molecule type" value="Genomic_DNA"/>
</dbReference>
<evidence type="ECO:0000313" key="2">
    <source>
        <dbReference type="EMBL" id="CAB5208863.1"/>
    </source>
</evidence>
<protein>
    <submittedName>
        <fullName evidence="2">Uncharacterized protein</fullName>
    </submittedName>
</protein>
<accession>A0A6J7WL23</accession>
<evidence type="ECO:0000313" key="1">
    <source>
        <dbReference type="EMBL" id="CAB4126017.1"/>
    </source>
</evidence>
<name>A0A6J7WL23_9CAUD</name>
<reference evidence="2" key="1">
    <citation type="submission" date="2020-05" db="EMBL/GenBank/DDBJ databases">
        <authorList>
            <person name="Chiriac C."/>
            <person name="Salcher M."/>
            <person name="Ghai R."/>
            <person name="Kavagutti S V."/>
        </authorList>
    </citation>
    <scope>NUCLEOTIDE SEQUENCE</scope>
</reference>
<dbReference type="EMBL" id="LR798231">
    <property type="protein sequence ID" value="CAB5208863.1"/>
    <property type="molecule type" value="Genomic_DNA"/>
</dbReference>